<reference evidence="3 4" key="1">
    <citation type="journal article" date="2021" name="BMC Genomics">
        <title>Datura genome reveals duplications of psychoactive alkaloid biosynthetic genes and high mutation rate following tissue culture.</title>
        <authorList>
            <person name="Rajewski A."/>
            <person name="Carter-House D."/>
            <person name="Stajich J."/>
            <person name="Litt A."/>
        </authorList>
    </citation>
    <scope>NUCLEOTIDE SEQUENCE [LARGE SCALE GENOMIC DNA]</scope>
    <source>
        <strain evidence="3">AR-01</strain>
    </source>
</reference>
<keyword evidence="3" id="KW-0808">Transferase</keyword>
<name>A0ABS8S8L3_DATST</name>
<feature type="compositionally biased region" description="Basic residues" evidence="1">
    <location>
        <begin position="131"/>
        <end position="155"/>
    </location>
</feature>
<accession>A0ABS8S8L3</accession>
<dbReference type="GO" id="GO:0008168">
    <property type="term" value="F:methyltransferase activity"/>
    <property type="evidence" value="ECO:0007669"/>
    <property type="project" value="UniProtKB-KW"/>
</dbReference>
<evidence type="ECO:0000259" key="2">
    <source>
        <dbReference type="Pfam" id="PF07780"/>
    </source>
</evidence>
<feature type="region of interest" description="Disordered" evidence="1">
    <location>
        <begin position="1"/>
        <end position="39"/>
    </location>
</feature>
<feature type="compositionally biased region" description="Low complexity" evidence="1">
    <location>
        <begin position="24"/>
        <end position="35"/>
    </location>
</feature>
<gene>
    <name evidence="3" type="primary">SPB1_1</name>
    <name evidence="3" type="ORF">HAX54_027314</name>
</gene>
<dbReference type="GO" id="GO:0032259">
    <property type="term" value="P:methylation"/>
    <property type="evidence" value="ECO:0007669"/>
    <property type="project" value="UniProtKB-KW"/>
</dbReference>
<sequence length="167" mass="18559">MGVSLQVPASETAEDFEIVPAQPSDSSDSSSAESDGLGDDIDRKAEILAAAKKMILKTQRELMMDDGNNKYMFHGKELPKWFMDEKKRHQQRIKPVTKEEVAAMRAQFKAINACPAKKVGKGKVLVDRRMKKDARRYGMTKRGAKKGTQKQKGSRKASATGKTENSI</sequence>
<evidence type="ECO:0000256" key="1">
    <source>
        <dbReference type="SAM" id="MobiDB-lite"/>
    </source>
</evidence>
<dbReference type="Proteomes" id="UP000823775">
    <property type="component" value="Unassembled WGS sequence"/>
</dbReference>
<dbReference type="Pfam" id="PF07780">
    <property type="entry name" value="Spb1_C"/>
    <property type="match status" value="1"/>
</dbReference>
<protein>
    <submittedName>
        <fullName evidence="3">AdoMet-dependent rRNA methyltransferase spb1</fullName>
    </submittedName>
</protein>
<keyword evidence="4" id="KW-1185">Reference proteome</keyword>
<feature type="region of interest" description="Disordered" evidence="1">
    <location>
        <begin position="121"/>
        <end position="167"/>
    </location>
</feature>
<evidence type="ECO:0000313" key="3">
    <source>
        <dbReference type="EMBL" id="MCD7455184.1"/>
    </source>
</evidence>
<proteinExistence type="predicted"/>
<evidence type="ECO:0000313" key="4">
    <source>
        <dbReference type="Proteomes" id="UP000823775"/>
    </source>
</evidence>
<feature type="domain" description="Ribosomal RNA methyltransferase SPB1-like C-terminal" evidence="2">
    <location>
        <begin position="10"/>
        <end position="121"/>
    </location>
</feature>
<dbReference type="EMBL" id="JACEIK010000331">
    <property type="protein sequence ID" value="MCD7455184.1"/>
    <property type="molecule type" value="Genomic_DNA"/>
</dbReference>
<comment type="caution">
    <text evidence="3">The sequence shown here is derived from an EMBL/GenBank/DDBJ whole genome shotgun (WGS) entry which is preliminary data.</text>
</comment>
<organism evidence="3 4">
    <name type="scientific">Datura stramonium</name>
    <name type="common">Jimsonweed</name>
    <name type="synonym">Common thornapple</name>
    <dbReference type="NCBI Taxonomy" id="4076"/>
    <lineage>
        <taxon>Eukaryota</taxon>
        <taxon>Viridiplantae</taxon>
        <taxon>Streptophyta</taxon>
        <taxon>Embryophyta</taxon>
        <taxon>Tracheophyta</taxon>
        <taxon>Spermatophyta</taxon>
        <taxon>Magnoliopsida</taxon>
        <taxon>eudicotyledons</taxon>
        <taxon>Gunneridae</taxon>
        <taxon>Pentapetalae</taxon>
        <taxon>asterids</taxon>
        <taxon>lamiids</taxon>
        <taxon>Solanales</taxon>
        <taxon>Solanaceae</taxon>
        <taxon>Solanoideae</taxon>
        <taxon>Datureae</taxon>
        <taxon>Datura</taxon>
    </lineage>
</organism>
<keyword evidence="3" id="KW-0489">Methyltransferase</keyword>
<dbReference type="InterPro" id="IPR012920">
    <property type="entry name" value="rRNA_MeTfrase_SPB1-like_C"/>
</dbReference>